<feature type="compositionally biased region" description="Basic residues" evidence="7">
    <location>
        <begin position="223"/>
        <end position="233"/>
    </location>
</feature>
<dbReference type="GO" id="GO:0008270">
    <property type="term" value="F:zinc ion binding"/>
    <property type="evidence" value="ECO:0007669"/>
    <property type="project" value="UniProtKB-KW"/>
</dbReference>
<gene>
    <name evidence="9" type="ORF">PHSY_007377</name>
</gene>
<feature type="compositionally biased region" description="Basic and acidic residues" evidence="7">
    <location>
        <begin position="374"/>
        <end position="387"/>
    </location>
</feature>
<dbReference type="PROSITE" id="PS50114">
    <property type="entry name" value="GATA_ZN_FINGER_2"/>
    <property type="match status" value="1"/>
</dbReference>
<feature type="region of interest" description="Disordered" evidence="7">
    <location>
        <begin position="144"/>
        <end position="243"/>
    </location>
</feature>
<dbReference type="Gene3D" id="3.30.50.10">
    <property type="entry name" value="Erythroid Transcription Factor GATA-1, subunit A"/>
    <property type="match status" value="1"/>
</dbReference>
<dbReference type="SUPFAM" id="SSF57716">
    <property type="entry name" value="Glucocorticoid receptor-like (DNA-binding domain)"/>
    <property type="match status" value="1"/>
</dbReference>
<keyword evidence="1" id="KW-0479">Metal-binding</keyword>
<feature type="region of interest" description="Disordered" evidence="7">
    <location>
        <begin position="1"/>
        <end position="99"/>
    </location>
</feature>
<proteinExistence type="predicted"/>
<dbReference type="Proteomes" id="UP000014071">
    <property type="component" value="Unassembled WGS sequence"/>
</dbReference>
<dbReference type="GO" id="GO:0043565">
    <property type="term" value="F:sequence-specific DNA binding"/>
    <property type="evidence" value="ECO:0007669"/>
    <property type="project" value="InterPro"/>
</dbReference>
<name>R9PEJ1_PSEHS</name>
<dbReference type="AlphaFoldDB" id="R9PEJ1"/>
<dbReference type="GO" id="GO:0006355">
    <property type="term" value="P:regulation of DNA-templated transcription"/>
    <property type="evidence" value="ECO:0007669"/>
    <property type="project" value="InterPro"/>
</dbReference>
<dbReference type="OrthoDB" id="2162994at2759"/>
<dbReference type="InterPro" id="IPR000679">
    <property type="entry name" value="Znf_GATA"/>
</dbReference>
<accession>R9PEJ1</accession>
<feature type="region of interest" description="Disordered" evidence="7">
    <location>
        <begin position="374"/>
        <end position="422"/>
    </location>
</feature>
<dbReference type="PANTHER" id="PTHR47172:SF24">
    <property type="entry name" value="GATA ZINC FINGER DOMAIN-CONTAINING PROTEIN 14-RELATED"/>
    <property type="match status" value="1"/>
</dbReference>
<evidence type="ECO:0000313" key="9">
    <source>
        <dbReference type="EMBL" id="GAC99774.1"/>
    </source>
</evidence>
<evidence type="ECO:0000256" key="5">
    <source>
        <dbReference type="ARBA" id="ARBA00023163"/>
    </source>
</evidence>
<dbReference type="PANTHER" id="PTHR47172">
    <property type="entry name" value="OS01G0976800 PROTEIN"/>
    <property type="match status" value="1"/>
</dbReference>
<dbReference type="HOGENOM" id="CLU_020085_0_0_1"/>
<dbReference type="InterPro" id="IPR013088">
    <property type="entry name" value="Znf_NHR/GATA"/>
</dbReference>
<protein>
    <recommendedName>
        <fullName evidence="8">GATA-type domain-containing protein</fullName>
    </recommendedName>
</protein>
<dbReference type="EMBL" id="DF238832">
    <property type="protein sequence ID" value="GAC99774.1"/>
    <property type="molecule type" value="Genomic_DNA"/>
</dbReference>
<feature type="domain" description="GATA-type" evidence="8">
    <location>
        <begin position="515"/>
        <end position="550"/>
    </location>
</feature>
<feature type="compositionally biased region" description="Polar residues" evidence="7">
    <location>
        <begin position="191"/>
        <end position="201"/>
    </location>
</feature>
<evidence type="ECO:0000256" key="2">
    <source>
        <dbReference type="ARBA" id="ARBA00022771"/>
    </source>
</evidence>
<dbReference type="STRING" id="1305764.R9PEJ1"/>
<reference evidence="10" key="1">
    <citation type="journal article" date="2013" name="Genome Announc.">
        <title>Draft genome sequence of the basidiomycetous yeast-like fungus Pseudozyma hubeiensis SY62, which produces an abundant amount of the biosurfactant mannosylerythritol lipids.</title>
        <authorList>
            <person name="Konishi M."/>
            <person name="Hatada Y."/>
            <person name="Horiuchi J."/>
        </authorList>
    </citation>
    <scope>NUCLEOTIDE SEQUENCE [LARGE SCALE GENOMIC DNA]</scope>
    <source>
        <strain evidence="10">SY62</strain>
    </source>
</reference>
<dbReference type="RefSeq" id="XP_012193361.1">
    <property type="nucleotide sequence ID" value="XM_012337971.1"/>
</dbReference>
<evidence type="ECO:0000256" key="3">
    <source>
        <dbReference type="ARBA" id="ARBA00022833"/>
    </source>
</evidence>
<feature type="region of interest" description="Disordered" evidence="7">
    <location>
        <begin position="561"/>
        <end position="588"/>
    </location>
</feature>
<evidence type="ECO:0000256" key="7">
    <source>
        <dbReference type="SAM" id="MobiDB-lite"/>
    </source>
</evidence>
<keyword evidence="5" id="KW-0804">Transcription</keyword>
<evidence type="ECO:0000256" key="6">
    <source>
        <dbReference type="PROSITE-ProRule" id="PRU00094"/>
    </source>
</evidence>
<dbReference type="CDD" id="cd00202">
    <property type="entry name" value="ZnF_GATA"/>
    <property type="match status" value="1"/>
</dbReference>
<dbReference type="Pfam" id="PF00320">
    <property type="entry name" value="GATA"/>
    <property type="match status" value="1"/>
</dbReference>
<evidence type="ECO:0000256" key="4">
    <source>
        <dbReference type="ARBA" id="ARBA00023015"/>
    </source>
</evidence>
<keyword evidence="2 6" id="KW-0863">Zinc-finger</keyword>
<dbReference type="GeneID" id="24112640"/>
<dbReference type="eggNOG" id="KOG1601">
    <property type="taxonomic scope" value="Eukaryota"/>
</dbReference>
<evidence type="ECO:0000313" key="10">
    <source>
        <dbReference type="Proteomes" id="UP000014071"/>
    </source>
</evidence>
<evidence type="ECO:0000259" key="8">
    <source>
        <dbReference type="PROSITE" id="PS50114"/>
    </source>
</evidence>
<feature type="compositionally biased region" description="Basic and acidic residues" evidence="7">
    <location>
        <begin position="154"/>
        <end position="178"/>
    </location>
</feature>
<feature type="region of interest" description="Disordered" evidence="7">
    <location>
        <begin position="700"/>
        <end position="780"/>
    </location>
</feature>
<evidence type="ECO:0000256" key="1">
    <source>
        <dbReference type="ARBA" id="ARBA00022723"/>
    </source>
</evidence>
<sequence>MSACDYISTVPESPCVSKRTPRTLHPSESYPVDPRSDRSVRDPRIFSPSTSTLRGTSASQQFSNHIPSDDKAPLRPTRNVQPQHTSEDAIASMDHRPKQAKVTLPPLSALTTSIDFERNRAHSLIHDRGHNLSPIFASRDMVDRDVGRRSSVNDTREAPAHNDGSRSTDRSIPREPHRASAAGSLSLPSSFMASTSHQNPTDDPPTPRLAEASVRVITEATRPRSHSSPHKNRMQNLSRRSSLADASQVDRLLDSLLYVQDINRRLGLDVSNPASPSIFRNADAAERLRNKLLDELDSMSLFSRSRAESVASYVGVAGYMAPYREASTRNAVQESPIRTIAPLAAVAAAGQAGYAAWPPADSLERTHSSIDRLTLDDQVPRVSDHHSRPSAYGSERVGAPSGPQAMSRNGFAPQPTHSDRSHRPISRAISFEQLRALPDQQHHAHLHERAPAGSSRYGDAPLFAHEHTSHHPYSQVGPRAPPMHFADAQHQHQMDIFDRRRLASKGMKRVRKRKNEHHQECLGCQAKETPEWRKGPMGPRTLCNACGLLYAKLTKRKQQEAEAAARASGKTAQEIVREREESPGAKQASLEALRAELNLANGLRNRPSSASASTGDTLLHNESPSAAAYHAGRVYDGRHPDGPSNQPWPSRRAEDFEMLAHPTHGHRSTITSPGRSNSLGHVHNLEQSTAKQFERISESSAGYALPTPPRPISREDNSASRSLAQQPGRRRSSTLQSSRAAPSRYNPASYHDRPISPSTPSSQSYAQHGSSVQRRPHPYM</sequence>
<feature type="compositionally biased region" description="Low complexity" evidence="7">
    <location>
        <begin position="179"/>
        <end position="190"/>
    </location>
</feature>
<keyword evidence="3" id="KW-0862">Zinc</keyword>
<feature type="compositionally biased region" description="Polar residues" evidence="7">
    <location>
        <begin position="756"/>
        <end position="773"/>
    </location>
</feature>
<organism evidence="9 10">
    <name type="scientific">Pseudozyma hubeiensis (strain SY62)</name>
    <name type="common">Yeast</name>
    <dbReference type="NCBI Taxonomy" id="1305764"/>
    <lineage>
        <taxon>Eukaryota</taxon>
        <taxon>Fungi</taxon>
        <taxon>Dikarya</taxon>
        <taxon>Basidiomycota</taxon>
        <taxon>Ustilaginomycotina</taxon>
        <taxon>Ustilaginomycetes</taxon>
        <taxon>Ustilaginales</taxon>
        <taxon>Ustilaginaceae</taxon>
        <taxon>Pseudozyma</taxon>
    </lineage>
</organism>
<feature type="compositionally biased region" description="Polar residues" evidence="7">
    <location>
        <begin position="234"/>
        <end position="243"/>
    </location>
</feature>
<feature type="compositionally biased region" description="Polar residues" evidence="7">
    <location>
        <begin position="47"/>
        <end position="66"/>
    </location>
</feature>
<keyword evidence="4" id="KW-0805">Transcription regulation</keyword>
<feature type="compositionally biased region" description="Basic and acidic residues" evidence="7">
    <location>
        <begin position="34"/>
        <end position="44"/>
    </location>
</feature>
<keyword evidence="10" id="KW-1185">Reference proteome</keyword>
<dbReference type="SMART" id="SM00401">
    <property type="entry name" value="ZnF_GATA"/>
    <property type="match status" value="1"/>
</dbReference>